<feature type="signal peptide" evidence="2">
    <location>
        <begin position="1"/>
        <end position="22"/>
    </location>
</feature>
<dbReference type="Proteomes" id="UP000517252">
    <property type="component" value="Unassembled WGS sequence"/>
</dbReference>
<dbReference type="OrthoDB" id="10568576at2759"/>
<organism evidence="3 4">
    <name type="scientific">Trichoderma asperellum</name>
    <name type="common">Filamentous fungus</name>
    <dbReference type="NCBI Taxonomy" id="101201"/>
    <lineage>
        <taxon>Eukaryota</taxon>
        <taxon>Fungi</taxon>
        <taxon>Dikarya</taxon>
        <taxon>Ascomycota</taxon>
        <taxon>Pezizomycotina</taxon>
        <taxon>Sordariomycetes</taxon>
        <taxon>Hypocreomycetidae</taxon>
        <taxon>Hypocreales</taxon>
        <taxon>Hypocreaceae</taxon>
        <taxon>Trichoderma</taxon>
    </lineage>
</organism>
<reference evidence="3 4" key="1">
    <citation type="submission" date="2020-07" db="EMBL/GenBank/DDBJ databases">
        <title>Trichoderma asperellum IC-1 whole genome shotgun sequence.</title>
        <authorList>
            <person name="Kanamasa S."/>
            <person name="Takahashi H."/>
        </authorList>
    </citation>
    <scope>NUCLEOTIDE SEQUENCE [LARGE SCALE GENOMIC DNA]</scope>
    <source>
        <strain evidence="3 4">IC-1</strain>
    </source>
</reference>
<evidence type="ECO:0000256" key="1">
    <source>
        <dbReference type="SAM" id="MobiDB-lite"/>
    </source>
</evidence>
<evidence type="ECO:0000313" key="3">
    <source>
        <dbReference type="EMBL" id="GFP52289.1"/>
    </source>
</evidence>
<feature type="region of interest" description="Disordered" evidence="1">
    <location>
        <begin position="35"/>
        <end position="58"/>
    </location>
</feature>
<keyword evidence="2" id="KW-0732">Signal</keyword>
<sequence>MPGQRSSHLISLARFVLMAAEGGISCAWRASPAKPFSAADGPSPTTWPDEPFPATAPPQANRCQVLETGIAWTTTRPGLLHERPLKMKRAWSNASEWPLWRDGVARDTRRRDWLRQILYAPQPLSHFADSGRIMAVSIHLPLSSYHHA</sequence>
<protein>
    <submittedName>
        <fullName evidence="3">Uncharacterized protein</fullName>
    </submittedName>
</protein>
<dbReference type="EMBL" id="BLZH01000001">
    <property type="protein sequence ID" value="GFP52289.1"/>
    <property type="molecule type" value="Genomic_DNA"/>
</dbReference>
<dbReference type="AlphaFoldDB" id="A0A6V8QJ52"/>
<evidence type="ECO:0000313" key="4">
    <source>
        <dbReference type="Proteomes" id="UP000517252"/>
    </source>
</evidence>
<proteinExistence type="predicted"/>
<accession>A0A6V8QJ52</accession>
<evidence type="ECO:0000256" key="2">
    <source>
        <dbReference type="SAM" id="SignalP"/>
    </source>
</evidence>
<feature type="chain" id="PRO_5027602702" evidence="2">
    <location>
        <begin position="23"/>
        <end position="148"/>
    </location>
</feature>
<name>A0A6V8QJ52_TRIAP</name>
<gene>
    <name evidence="3" type="ORF">TASIC1_0001044100</name>
</gene>
<comment type="caution">
    <text evidence="3">The sequence shown here is derived from an EMBL/GenBank/DDBJ whole genome shotgun (WGS) entry which is preliminary data.</text>
</comment>